<protein>
    <recommendedName>
        <fullName evidence="1">Fatty acyl-CoA reductase C-terminal domain-containing protein</fullName>
    </recommendedName>
</protein>
<feature type="domain" description="Fatty acyl-CoA reductase C-terminal" evidence="1">
    <location>
        <begin position="6"/>
        <end position="95"/>
    </location>
</feature>
<proteinExistence type="predicted"/>
<reference evidence="2 3" key="1">
    <citation type="submission" date="2017-03" db="EMBL/GenBank/DDBJ databases">
        <title>Genome Survey of Euroglyphus maynei.</title>
        <authorList>
            <person name="Arlian L.G."/>
            <person name="Morgan M.S."/>
            <person name="Rider S.D."/>
        </authorList>
    </citation>
    <scope>NUCLEOTIDE SEQUENCE [LARGE SCALE GENOMIC DNA]</scope>
    <source>
        <strain evidence="2">Arlian Lab</strain>
        <tissue evidence="2">Whole body</tissue>
    </source>
</reference>
<comment type="caution">
    <text evidence="2">The sequence shown here is derived from an EMBL/GenBank/DDBJ whole genome shotgun (WGS) entry which is preliminary data.</text>
</comment>
<dbReference type="Pfam" id="PF03015">
    <property type="entry name" value="Sterile"/>
    <property type="match status" value="1"/>
</dbReference>
<name>A0A1Y3B7P8_EURMA</name>
<sequence>MAFIQILDQVYQKVHRVTAALEFFTTNEWTYTGMNMLRLIEAAEDVYRNRNDENLYGNKQSMNVSGRFPVDMRQLNWSNYFHDYVLGVRRFLLKEDPATIPRAQNQLFLYVIIEFFISKKILIQSIPN</sequence>
<accession>A0A1Y3B7P8</accession>
<dbReference type="CDD" id="cd09071">
    <property type="entry name" value="FAR_C"/>
    <property type="match status" value="1"/>
</dbReference>
<keyword evidence="3" id="KW-1185">Reference proteome</keyword>
<evidence type="ECO:0000313" key="3">
    <source>
        <dbReference type="Proteomes" id="UP000194236"/>
    </source>
</evidence>
<organism evidence="2 3">
    <name type="scientific">Euroglyphus maynei</name>
    <name type="common">Mayne's house dust mite</name>
    <dbReference type="NCBI Taxonomy" id="6958"/>
    <lineage>
        <taxon>Eukaryota</taxon>
        <taxon>Metazoa</taxon>
        <taxon>Ecdysozoa</taxon>
        <taxon>Arthropoda</taxon>
        <taxon>Chelicerata</taxon>
        <taxon>Arachnida</taxon>
        <taxon>Acari</taxon>
        <taxon>Acariformes</taxon>
        <taxon>Sarcoptiformes</taxon>
        <taxon>Astigmata</taxon>
        <taxon>Psoroptidia</taxon>
        <taxon>Analgoidea</taxon>
        <taxon>Pyroglyphidae</taxon>
        <taxon>Pyroglyphinae</taxon>
        <taxon>Euroglyphus</taxon>
    </lineage>
</organism>
<dbReference type="InterPro" id="IPR033640">
    <property type="entry name" value="FAR_C"/>
</dbReference>
<gene>
    <name evidence="2" type="ORF">BLA29_012809</name>
</gene>
<dbReference type="Proteomes" id="UP000194236">
    <property type="component" value="Unassembled WGS sequence"/>
</dbReference>
<dbReference type="EMBL" id="MUJZ01038627">
    <property type="protein sequence ID" value="OTF76197.1"/>
    <property type="molecule type" value="Genomic_DNA"/>
</dbReference>
<dbReference type="AlphaFoldDB" id="A0A1Y3B7P8"/>
<evidence type="ECO:0000313" key="2">
    <source>
        <dbReference type="EMBL" id="OTF76197.1"/>
    </source>
</evidence>
<evidence type="ECO:0000259" key="1">
    <source>
        <dbReference type="Pfam" id="PF03015"/>
    </source>
</evidence>
<dbReference type="OrthoDB" id="429813at2759"/>